<dbReference type="Gene3D" id="3.20.20.80">
    <property type="entry name" value="Glycosidases"/>
    <property type="match status" value="1"/>
</dbReference>
<dbReference type="RefSeq" id="WP_014564990.1">
    <property type="nucleotide sequence ID" value="NZ_BSWJ01000026.1"/>
</dbReference>
<comment type="caution">
    <text evidence="11">The sequence shown here is derived from an EMBL/GenBank/DDBJ whole genome shotgun (WGS) entry which is preliminary data.</text>
</comment>
<protein>
    <recommendedName>
        <fullName evidence="4 8">Beta-galactosidase</fullName>
        <ecNumber evidence="3 8">3.2.1.23</ecNumber>
    </recommendedName>
    <alternativeName>
        <fullName evidence="7 8">Lactase</fullName>
    </alternativeName>
</protein>
<keyword evidence="5 8" id="KW-0378">Hydrolase</keyword>
<dbReference type="GO" id="GO:0005990">
    <property type="term" value="P:lactose catabolic process"/>
    <property type="evidence" value="ECO:0007669"/>
    <property type="project" value="TreeGrafter"/>
</dbReference>
<evidence type="ECO:0000313" key="11">
    <source>
        <dbReference type="EMBL" id="GMB87309.1"/>
    </source>
</evidence>
<proteinExistence type="inferred from homology"/>
<evidence type="ECO:0000256" key="1">
    <source>
        <dbReference type="ARBA" id="ARBA00001412"/>
    </source>
</evidence>
<dbReference type="InterPro" id="IPR017853">
    <property type="entry name" value="GH"/>
</dbReference>
<dbReference type="InterPro" id="IPR023230">
    <property type="entry name" value="Glyco_hydro_2_CS"/>
</dbReference>
<dbReference type="PANTHER" id="PTHR46323">
    <property type="entry name" value="BETA-GALACTOSIDASE"/>
    <property type="match status" value="1"/>
</dbReference>
<accession>A0AAV5PF77</accession>
<dbReference type="InterPro" id="IPR006101">
    <property type="entry name" value="Glyco_hydro_2"/>
</dbReference>
<keyword evidence="6 8" id="KW-0326">Glycosidase</keyword>
<dbReference type="SUPFAM" id="SSF74650">
    <property type="entry name" value="Galactose mutarotase-like"/>
    <property type="match status" value="1"/>
</dbReference>
<dbReference type="PRINTS" id="PR00132">
    <property type="entry name" value="GLHYDRLASE2"/>
</dbReference>
<name>A0AAV5PF77_LACDE</name>
<dbReference type="Gene3D" id="2.60.120.260">
    <property type="entry name" value="Galactose-binding domain-like"/>
    <property type="match status" value="1"/>
</dbReference>
<comment type="catalytic activity">
    <reaction evidence="1 8">
        <text>Hydrolysis of terminal non-reducing beta-D-galactose residues in beta-D-galactosides.</text>
        <dbReference type="EC" id="3.2.1.23"/>
    </reaction>
</comment>
<dbReference type="Gene3D" id="2.70.98.10">
    <property type="match status" value="1"/>
</dbReference>
<dbReference type="SUPFAM" id="SSF49785">
    <property type="entry name" value="Galactose-binding domain-like"/>
    <property type="match status" value="1"/>
</dbReference>
<dbReference type="Pfam" id="PF02836">
    <property type="entry name" value="Glyco_hydro_2_C"/>
    <property type="match status" value="1"/>
</dbReference>
<dbReference type="InterPro" id="IPR032312">
    <property type="entry name" value="LacZ_4"/>
</dbReference>
<dbReference type="InterPro" id="IPR006102">
    <property type="entry name" value="Ig-like_GH2"/>
</dbReference>
<evidence type="ECO:0000256" key="4">
    <source>
        <dbReference type="ARBA" id="ARBA00013303"/>
    </source>
</evidence>
<dbReference type="GO" id="GO:0009341">
    <property type="term" value="C:beta-galactosidase complex"/>
    <property type="evidence" value="ECO:0007669"/>
    <property type="project" value="InterPro"/>
</dbReference>
<evidence type="ECO:0000256" key="7">
    <source>
        <dbReference type="ARBA" id="ARBA00032230"/>
    </source>
</evidence>
<dbReference type="SUPFAM" id="SSF49303">
    <property type="entry name" value="beta-Galactosidase/glucuronidase domain"/>
    <property type="match status" value="2"/>
</dbReference>
<dbReference type="InterPro" id="IPR006104">
    <property type="entry name" value="Glyco_hydro_2_N"/>
</dbReference>
<evidence type="ECO:0000259" key="10">
    <source>
        <dbReference type="SMART" id="SM01038"/>
    </source>
</evidence>
<reference evidence="11" key="1">
    <citation type="submission" date="2023-04" db="EMBL/GenBank/DDBJ databases">
        <title>Draft genome sequences of Lactobacillus delbrueckii subsp. bulgaricus ME-900 and ME-901 with improved acid tolerance.</title>
        <authorList>
            <person name="Ishida T."/>
            <person name="Yamamoto E."/>
            <person name="Koizumi A."/>
            <person name="Fujiwara S."/>
            <person name="Makino S."/>
            <person name="Kano H."/>
            <person name="Kimura K."/>
        </authorList>
    </citation>
    <scope>NUCLEOTIDE SEQUENCE</scope>
    <source>
        <strain evidence="11">ME-900</strain>
    </source>
</reference>
<dbReference type="InterPro" id="IPR014718">
    <property type="entry name" value="GH-type_carb-bd"/>
</dbReference>
<dbReference type="GO" id="GO:0004565">
    <property type="term" value="F:beta-galactosidase activity"/>
    <property type="evidence" value="ECO:0007669"/>
    <property type="project" value="UniProtKB-EC"/>
</dbReference>
<dbReference type="SMART" id="SM01038">
    <property type="entry name" value="Bgal_small_N"/>
    <property type="match status" value="1"/>
</dbReference>
<dbReference type="InterPro" id="IPR013783">
    <property type="entry name" value="Ig-like_fold"/>
</dbReference>
<evidence type="ECO:0000256" key="3">
    <source>
        <dbReference type="ARBA" id="ARBA00012756"/>
    </source>
</evidence>
<evidence type="ECO:0000313" key="12">
    <source>
        <dbReference type="Proteomes" id="UP001165243"/>
    </source>
</evidence>
<dbReference type="InterPro" id="IPR036156">
    <property type="entry name" value="Beta-gal/glucu_dom_sf"/>
</dbReference>
<dbReference type="Pfam" id="PF02929">
    <property type="entry name" value="Bgal_small_N"/>
    <property type="match status" value="1"/>
</dbReference>
<dbReference type="InterPro" id="IPR011013">
    <property type="entry name" value="Gal_mutarotase_sf_dom"/>
</dbReference>
<dbReference type="SUPFAM" id="SSF51445">
    <property type="entry name" value="(Trans)glycosidases"/>
    <property type="match status" value="1"/>
</dbReference>
<dbReference type="Pfam" id="PF00703">
    <property type="entry name" value="Glyco_hydro_2"/>
    <property type="match status" value="1"/>
</dbReference>
<dbReference type="InterPro" id="IPR050347">
    <property type="entry name" value="Bact_Beta-galactosidase"/>
</dbReference>
<evidence type="ECO:0000256" key="2">
    <source>
        <dbReference type="ARBA" id="ARBA00007401"/>
    </source>
</evidence>
<organism evidence="11 12">
    <name type="scientific">Lactobacillus delbrueckii subsp. bulgaricus</name>
    <dbReference type="NCBI Taxonomy" id="1585"/>
    <lineage>
        <taxon>Bacteria</taxon>
        <taxon>Bacillati</taxon>
        <taxon>Bacillota</taxon>
        <taxon>Bacilli</taxon>
        <taxon>Lactobacillales</taxon>
        <taxon>Lactobacillaceae</taxon>
        <taxon>Lactobacillus</taxon>
    </lineage>
</organism>
<evidence type="ECO:0000256" key="8">
    <source>
        <dbReference type="RuleBase" id="RU361154"/>
    </source>
</evidence>
<evidence type="ECO:0000256" key="5">
    <source>
        <dbReference type="ARBA" id="ARBA00022801"/>
    </source>
</evidence>
<evidence type="ECO:0000256" key="6">
    <source>
        <dbReference type="ARBA" id="ARBA00023295"/>
    </source>
</evidence>
<dbReference type="PANTHER" id="PTHR46323:SF2">
    <property type="entry name" value="BETA-GALACTOSIDASE"/>
    <property type="match status" value="1"/>
</dbReference>
<dbReference type="Proteomes" id="UP001165243">
    <property type="component" value="Unassembled WGS sequence"/>
</dbReference>
<dbReference type="Pfam" id="PF16353">
    <property type="entry name" value="LacZ_4"/>
    <property type="match status" value="1"/>
</dbReference>
<sequence>MSNKLVKEKRVDQADLAWLTDPEVYEVNTIPPHSDHESFQSQEELEEGKSSLVQSLDGDWLIDYAENGQGPVNFYAEDFDDSNFKSVKVPGNLELQGFGQPQYVNVQYPWDGSEEIFPPQIPSKNPLASYVRYFDLDEAFWDKEVSLKFDGAATAIYVWLNGHFVGYGEDSFTPSEFMVTKFLKKENNRLAVALYKYSSASWLEDQDFWRMSGLFRSVTLQAKPRLHLEDLKLTASLTDNYQKGKLEVEANIAYRLPNASFKLEVRDSEGDLVAEKLGPIRSEQLEFTLADLPVAAWSAEKPNLYQVRLYLYQAGSLLEVSRQEVGFRNFELKDGIMYLNGQRIVFKGVNRHEFDSKLGRAITEEDMIWDIKTIKRSNINAVRCSHYPNQSLFYRLCDKYGLYVIDEANLESHGTWEKVGGHEDPSFNVPGDDQHWLGASLSRVKNMMARDKNHASILIWSLGNESYAGTVFAQMADYVRKADPTRVQHYEGVTHNRKFDDATQIESRMYAPAKVIEEYLTNKPAKPFISVEYAHAMGNSVGDLAAYTALEKYPHYQGGFIWDWIDQGLEKDGHLLYGGDFDDRPTDYEFCGNGLVFADRTESPKLANVKALYANLKLEVKDGQLFLKNDNLFTNSSSYYFLTSLLVDGKLTYQSRPLTFGLEPGESGTFALPWPEVADEKGEVVYRVTAHLKEDLPWADEGFTVAEAEEVAQKLPEFKPEGRPDLVDSDYNLGLKGNNFQILFSKVKGWPVSLKYAGREYLKRLPEFTFWRALTDNDRGAGYGYDLARWENAGKYARLKDISCEVKEDSVLVKTAFTLPVALKGDLTVTYEVDGRGKIAVTADFPGAEEAGLLPAFGLNLALPKELTDYRYYGLGPNESYPDRLEGNYLGIYQGAVKKNFSPYLRPQETGNRSKVRWYQLFDEKGGLEFTANGADLNLSALPYSAAQIEAADHAFDLTNNYTWVRALSAQMGVGGDDSWGQKVHPEFCLDAQKARQLRLVIQPLLLK</sequence>
<dbReference type="AlphaFoldDB" id="A0AAV5PF77"/>
<dbReference type="PROSITE" id="PS00608">
    <property type="entry name" value="GLYCOSYL_HYDROL_F2_2"/>
    <property type="match status" value="1"/>
</dbReference>
<dbReference type="InterPro" id="IPR004199">
    <property type="entry name" value="B-gal_small/dom_5"/>
</dbReference>
<evidence type="ECO:0000256" key="9">
    <source>
        <dbReference type="SAM" id="MobiDB-lite"/>
    </source>
</evidence>
<feature type="region of interest" description="Disordered" evidence="9">
    <location>
        <begin position="29"/>
        <end position="48"/>
    </location>
</feature>
<dbReference type="InterPro" id="IPR008979">
    <property type="entry name" value="Galactose-bd-like_sf"/>
</dbReference>
<dbReference type="EC" id="3.2.1.23" evidence="3 8"/>
<dbReference type="InterPro" id="IPR023232">
    <property type="entry name" value="Glyco_hydro_2_AS"/>
</dbReference>
<dbReference type="Gene3D" id="2.60.40.10">
    <property type="entry name" value="Immunoglobulins"/>
    <property type="match status" value="2"/>
</dbReference>
<gene>
    <name evidence="11" type="primary">lacZ</name>
    <name evidence="11" type="ORF">ME0900_16830</name>
</gene>
<dbReference type="EMBL" id="BSWK01000032">
    <property type="protein sequence ID" value="GMB87309.1"/>
    <property type="molecule type" value="Genomic_DNA"/>
</dbReference>
<dbReference type="InterPro" id="IPR006103">
    <property type="entry name" value="Glyco_hydro_2_cat"/>
</dbReference>
<feature type="domain" description="Beta galactosidase small chain/" evidence="10">
    <location>
        <begin position="734"/>
        <end position="1003"/>
    </location>
</feature>
<dbReference type="PROSITE" id="PS00719">
    <property type="entry name" value="GLYCOSYL_HYDROL_F2_1"/>
    <property type="match status" value="1"/>
</dbReference>
<dbReference type="GO" id="GO:0030246">
    <property type="term" value="F:carbohydrate binding"/>
    <property type="evidence" value="ECO:0007669"/>
    <property type="project" value="InterPro"/>
</dbReference>
<comment type="similarity">
    <text evidence="2 8">Belongs to the glycosyl hydrolase 2 family.</text>
</comment>
<dbReference type="Pfam" id="PF02837">
    <property type="entry name" value="Glyco_hydro_2_N"/>
    <property type="match status" value="1"/>
</dbReference>